<dbReference type="PRINTS" id="PR00039">
    <property type="entry name" value="HTHLYSR"/>
</dbReference>
<dbReference type="InterPro" id="IPR000847">
    <property type="entry name" value="LysR_HTH_N"/>
</dbReference>
<dbReference type="AlphaFoldDB" id="A0A1I6M122"/>
<keyword evidence="3" id="KW-0238">DNA-binding</keyword>
<dbReference type="Gene3D" id="1.10.10.10">
    <property type="entry name" value="Winged helix-like DNA-binding domain superfamily/Winged helix DNA-binding domain"/>
    <property type="match status" value="1"/>
</dbReference>
<keyword evidence="2" id="KW-0805">Transcription regulation</keyword>
<comment type="similarity">
    <text evidence="1">Belongs to the LysR transcriptional regulatory family.</text>
</comment>
<dbReference type="PANTHER" id="PTHR30346">
    <property type="entry name" value="TRANSCRIPTIONAL DUAL REGULATOR HCAR-RELATED"/>
    <property type="match status" value="1"/>
</dbReference>
<name>A0A1I6M122_9RHOB</name>
<dbReference type="Pfam" id="PF00126">
    <property type="entry name" value="HTH_1"/>
    <property type="match status" value="1"/>
</dbReference>
<evidence type="ECO:0000256" key="4">
    <source>
        <dbReference type="ARBA" id="ARBA00023159"/>
    </source>
</evidence>
<dbReference type="Proteomes" id="UP000198926">
    <property type="component" value="Unassembled WGS sequence"/>
</dbReference>
<evidence type="ECO:0000313" key="8">
    <source>
        <dbReference type="Proteomes" id="UP000198926"/>
    </source>
</evidence>
<dbReference type="EMBL" id="FOZM01000001">
    <property type="protein sequence ID" value="SFS09407.1"/>
    <property type="molecule type" value="Genomic_DNA"/>
</dbReference>
<dbReference type="PANTHER" id="PTHR30346:SF26">
    <property type="entry name" value="HYDROGEN PEROXIDE-INDUCIBLE GENES ACTIVATOR"/>
    <property type="match status" value="1"/>
</dbReference>
<dbReference type="CDD" id="cd08411">
    <property type="entry name" value="PBP2_OxyR"/>
    <property type="match status" value="1"/>
</dbReference>
<dbReference type="GO" id="GO:0032993">
    <property type="term" value="C:protein-DNA complex"/>
    <property type="evidence" value="ECO:0007669"/>
    <property type="project" value="TreeGrafter"/>
</dbReference>
<dbReference type="PROSITE" id="PS50931">
    <property type="entry name" value="HTH_LYSR"/>
    <property type="match status" value="1"/>
</dbReference>
<sequence>MDQLPSLRQLRYLVALSEARHFRKAAEAMGISQPSLSLQISNLEEMLGAQLVERGRGPVTLTPEGREVLVRAARVVDEVRGIMDLTAALKTGMAGTIRLGTTPTIGPYLMPFVVARLHARYPDLRLYIREVAPRDLRGALLAGSLDVILTQLPEGGADLVTRRLFREPLLLAMPDDHPLADRDEVTEADLKDLNVLSIGPDYALHAQIAAICHEHGAVIARDYEGTSLDAIRQMVGMGMGVAFLPRLYARSEIDGRESNVLVKPFKRSTVMRSIGVVWRSAAGATMYEKLWEVAREAATQHFQGGVAPLILD</sequence>
<proteinExistence type="inferred from homology"/>
<dbReference type="RefSeq" id="WP_090204981.1">
    <property type="nucleotide sequence ID" value="NZ_FOZM01000001.1"/>
</dbReference>
<dbReference type="OrthoDB" id="9775392at2"/>
<dbReference type="GO" id="GO:0003700">
    <property type="term" value="F:DNA-binding transcription factor activity"/>
    <property type="evidence" value="ECO:0007669"/>
    <property type="project" value="InterPro"/>
</dbReference>
<dbReference type="InterPro" id="IPR005119">
    <property type="entry name" value="LysR_subst-bd"/>
</dbReference>
<dbReference type="FunFam" id="1.10.10.10:FF:000001">
    <property type="entry name" value="LysR family transcriptional regulator"/>
    <property type="match status" value="1"/>
</dbReference>
<dbReference type="SUPFAM" id="SSF46785">
    <property type="entry name" value="Winged helix' DNA-binding domain"/>
    <property type="match status" value="1"/>
</dbReference>
<organism evidence="7 8">
    <name type="scientific">Yoonia litorea</name>
    <dbReference type="NCBI Taxonomy" id="1123755"/>
    <lineage>
        <taxon>Bacteria</taxon>
        <taxon>Pseudomonadati</taxon>
        <taxon>Pseudomonadota</taxon>
        <taxon>Alphaproteobacteria</taxon>
        <taxon>Rhodobacterales</taxon>
        <taxon>Paracoccaceae</taxon>
        <taxon>Yoonia</taxon>
    </lineage>
</organism>
<evidence type="ECO:0000259" key="6">
    <source>
        <dbReference type="PROSITE" id="PS50931"/>
    </source>
</evidence>
<dbReference type="Gene3D" id="3.40.190.10">
    <property type="entry name" value="Periplasmic binding protein-like II"/>
    <property type="match status" value="2"/>
</dbReference>
<dbReference type="InterPro" id="IPR036388">
    <property type="entry name" value="WH-like_DNA-bd_sf"/>
</dbReference>
<accession>A0A1I6M122</accession>
<keyword evidence="8" id="KW-1185">Reference proteome</keyword>
<dbReference type="STRING" id="1123755.SAMN05444714_1117"/>
<evidence type="ECO:0000256" key="1">
    <source>
        <dbReference type="ARBA" id="ARBA00009437"/>
    </source>
</evidence>
<protein>
    <submittedName>
        <fullName evidence="7">Transcriptional regulator, LysR family</fullName>
    </submittedName>
</protein>
<dbReference type="GO" id="GO:0003677">
    <property type="term" value="F:DNA binding"/>
    <property type="evidence" value="ECO:0007669"/>
    <property type="project" value="UniProtKB-KW"/>
</dbReference>
<dbReference type="SUPFAM" id="SSF53850">
    <property type="entry name" value="Periplasmic binding protein-like II"/>
    <property type="match status" value="1"/>
</dbReference>
<gene>
    <name evidence="7" type="ORF">SAMN05444714_1117</name>
</gene>
<reference evidence="7 8" key="1">
    <citation type="submission" date="2016-10" db="EMBL/GenBank/DDBJ databases">
        <authorList>
            <person name="de Groot N.N."/>
        </authorList>
    </citation>
    <scope>NUCLEOTIDE SEQUENCE [LARGE SCALE GENOMIC DNA]</scope>
    <source>
        <strain evidence="7 8">DSM 29433</strain>
    </source>
</reference>
<dbReference type="Pfam" id="PF03466">
    <property type="entry name" value="LysR_substrate"/>
    <property type="match status" value="1"/>
</dbReference>
<evidence type="ECO:0000256" key="3">
    <source>
        <dbReference type="ARBA" id="ARBA00023125"/>
    </source>
</evidence>
<evidence type="ECO:0000256" key="5">
    <source>
        <dbReference type="ARBA" id="ARBA00023163"/>
    </source>
</evidence>
<feature type="domain" description="HTH lysR-type" evidence="6">
    <location>
        <begin position="5"/>
        <end position="62"/>
    </location>
</feature>
<keyword evidence="5" id="KW-0804">Transcription</keyword>
<evidence type="ECO:0000256" key="2">
    <source>
        <dbReference type="ARBA" id="ARBA00023015"/>
    </source>
</evidence>
<dbReference type="InterPro" id="IPR036390">
    <property type="entry name" value="WH_DNA-bd_sf"/>
</dbReference>
<evidence type="ECO:0000313" key="7">
    <source>
        <dbReference type="EMBL" id="SFS09407.1"/>
    </source>
</evidence>
<keyword evidence="4" id="KW-0010">Activator</keyword>